<feature type="transmembrane region" description="Helical" evidence="2">
    <location>
        <begin position="145"/>
        <end position="165"/>
    </location>
</feature>
<feature type="transmembrane region" description="Helical" evidence="2">
    <location>
        <begin position="801"/>
        <end position="823"/>
    </location>
</feature>
<feature type="transmembrane region" description="Helical" evidence="2">
    <location>
        <begin position="20"/>
        <end position="44"/>
    </location>
</feature>
<proteinExistence type="predicted"/>
<feature type="transmembrane region" description="Helical" evidence="2">
    <location>
        <begin position="555"/>
        <end position="574"/>
    </location>
</feature>
<evidence type="ECO:0000313" key="3">
    <source>
        <dbReference type="EMBL" id="MBB3929366.1"/>
    </source>
</evidence>
<sequence length="932" mass="96132">MSITVSAPAPCYKAGMDGLIALGILALVALPVMTVAAFIMVIGARRRIAALEGRIVALESQPRPRDTIIVQSTPFPEAHEGPVLPEDRGAEPEPVPPPPPAPEEDEQLLPEPPPLPELPPIPGPPHIPSPQRPRESLEQRLGTRWAVWVGGLALALGAIFLVRYSIDAGWIGPEVRIAFGALFSLALLAGGEWLRRSERVTAFSAIPSANIPGIVTAAGTVGLFATAYAAYALYGLIGPTAAFALMAVIGLGTMAAAAVHGPWLSGLGLIGAFVAPVLVASSEPNLPMLMVYLVFVTATAYGLARLRRWRWLAIAASLAAIAWGLVMLLAGGSAYADGVYALALLALAALFLVVDVHRAADETMIDRLAGSCLAGLAVLFAAGATAHGFDPASLGSALAAGALLLVIAWRYDAVATASTIAAGLAVALLYLWPAQQAAALEPRTYIADAMTAYFPLPQTITNFALVAAAAAAAILGLGVAKLEGARSTVTAARPIHAGTAALAPLLILVVAYLRITGFVSNIGFAAIALALAAIFAVLTERFAAREAAGESDATLPTGIFAAAGVGALALALTMALEGGMLTTAFALASLGAAWVQLRRPIPALRYAVGVLALLVLARVAWDPYIFGTRSGPGVYLSVLLGYGIPAAAFAAASVLLRRVQTDRAAYGAEALAVIMAALLVIFEIRAVVFAGDLTRAETALSEQGLNTAAAFAFALGLSRLSRLRQSPVFSAGAVVARIAGLAIAVFALGFAVNPIVTGVPVRGGPVFNEIFLAYALPAILAALVAIQPVPAGDSLRRGLRMATGVIAFALAFAAISLEIRFLFAVNPDLSADVIGSAESYTYSAAWLVFGLALLLAGLLFDWKAARIASAGLILLTVLKVFLLDMANLEGVWRALSFMGLGIVLIGIGLLYQRLLFGRPAAPPPLNAPGEEG</sequence>
<keyword evidence="4" id="KW-1185">Reference proteome</keyword>
<feature type="compositionally biased region" description="Pro residues" evidence="1">
    <location>
        <begin position="110"/>
        <end position="131"/>
    </location>
</feature>
<accession>A0A840ALM3</accession>
<feature type="transmembrane region" description="Helical" evidence="2">
    <location>
        <begin position="703"/>
        <end position="721"/>
    </location>
</feature>
<feature type="transmembrane region" description="Helical" evidence="2">
    <location>
        <begin position="521"/>
        <end position="543"/>
    </location>
</feature>
<feature type="transmembrane region" description="Helical" evidence="2">
    <location>
        <begin position="263"/>
        <end position="280"/>
    </location>
</feature>
<dbReference type="PIRSF" id="PIRSF035905">
    <property type="entry name" value="UCP035905_mp"/>
    <property type="match status" value="1"/>
</dbReference>
<keyword evidence="2" id="KW-0472">Membrane</keyword>
<feature type="transmembrane region" description="Helical" evidence="2">
    <location>
        <begin position="867"/>
        <end position="886"/>
    </location>
</feature>
<feature type="transmembrane region" description="Helical" evidence="2">
    <location>
        <begin position="311"/>
        <end position="332"/>
    </location>
</feature>
<dbReference type="EMBL" id="JACIDS010000001">
    <property type="protein sequence ID" value="MBB3929366.1"/>
    <property type="molecule type" value="Genomic_DNA"/>
</dbReference>
<feature type="transmembrane region" description="Helical" evidence="2">
    <location>
        <begin position="771"/>
        <end position="789"/>
    </location>
</feature>
<feature type="transmembrane region" description="Helical" evidence="2">
    <location>
        <begin position="892"/>
        <end position="911"/>
    </location>
</feature>
<feature type="region of interest" description="Disordered" evidence="1">
    <location>
        <begin position="67"/>
        <end position="136"/>
    </location>
</feature>
<feature type="transmembrane region" description="Helical" evidence="2">
    <location>
        <begin position="843"/>
        <end position="860"/>
    </location>
</feature>
<feature type="transmembrane region" description="Helical" evidence="2">
    <location>
        <begin position="728"/>
        <end position="751"/>
    </location>
</feature>
<gene>
    <name evidence="3" type="ORF">GGR25_000385</name>
</gene>
<keyword evidence="2" id="KW-1133">Transmembrane helix</keyword>
<protein>
    <submittedName>
        <fullName evidence="3">Putative membrane protein</fullName>
    </submittedName>
</protein>
<feature type="compositionally biased region" description="Basic and acidic residues" evidence="1">
    <location>
        <begin position="77"/>
        <end position="91"/>
    </location>
</feature>
<evidence type="ECO:0000256" key="1">
    <source>
        <dbReference type="SAM" id="MobiDB-lite"/>
    </source>
</evidence>
<dbReference type="InterPro" id="IPR019286">
    <property type="entry name" value="DUF2339_TM"/>
</dbReference>
<feature type="transmembrane region" description="Helical" evidence="2">
    <location>
        <begin position="338"/>
        <end position="356"/>
    </location>
</feature>
<feature type="transmembrane region" description="Helical" evidence="2">
    <location>
        <begin position="368"/>
        <end position="386"/>
    </location>
</feature>
<feature type="transmembrane region" description="Helical" evidence="2">
    <location>
        <begin position="206"/>
        <end position="225"/>
    </location>
</feature>
<organism evidence="3 4">
    <name type="scientific">Kaistia hirudinis</name>
    <dbReference type="NCBI Taxonomy" id="1293440"/>
    <lineage>
        <taxon>Bacteria</taxon>
        <taxon>Pseudomonadati</taxon>
        <taxon>Pseudomonadota</taxon>
        <taxon>Alphaproteobacteria</taxon>
        <taxon>Hyphomicrobiales</taxon>
        <taxon>Kaistiaceae</taxon>
        <taxon>Kaistia</taxon>
    </lineage>
</organism>
<feature type="transmembrane region" description="Helical" evidence="2">
    <location>
        <begin position="286"/>
        <end position="304"/>
    </location>
</feature>
<feature type="transmembrane region" description="Helical" evidence="2">
    <location>
        <begin position="414"/>
        <end position="432"/>
    </location>
</feature>
<dbReference type="PANTHER" id="PTHR38434">
    <property type="entry name" value="BLL2549 PROTEIN"/>
    <property type="match status" value="1"/>
</dbReference>
<feature type="transmembrane region" description="Helical" evidence="2">
    <location>
        <begin position="460"/>
        <end position="482"/>
    </location>
</feature>
<feature type="transmembrane region" description="Helical" evidence="2">
    <location>
        <begin position="633"/>
        <end position="656"/>
    </location>
</feature>
<evidence type="ECO:0000256" key="2">
    <source>
        <dbReference type="SAM" id="Phobius"/>
    </source>
</evidence>
<comment type="caution">
    <text evidence="3">The sequence shown here is derived from an EMBL/GenBank/DDBJ whole genome shotgun (WGS) entry which is preliminary data.</text>
</comment>
<feature type="transmembrane region" description="Helical" evidence="2">
    <location>
        <begin position="494"/>
        <end position="515"/>
    </location>
</feature>
<keyword evidence="2" id="KW-0812">Transmembrane</keyword>
<name>A0A840ALM3_9HYPH</name>
<feature type="transmembrane region" description="Helical" evidence="2">
    <location>
        <begin position="177"/>
        <end position="194"/>
    </location>
</feature>
<feature type="transmembrane region" description="Helical" evidence="2">
    <location>
        <begin position="231"/>
        <end position="251"/>
    </location>
</feature>
<feature type="transmembrane region" description="Helical" evidence="2">
    <location>
        <begin position="604"/>
        <end position="621"/>
    </location>
</feature>
<evidence type="ECO:0000313" key="4">
    <source>
        <dbReference type="Proteomes" id="UP000553963"/>
    </source>
</evidence>
<dbReference type="PANTHER" id="PTHR38434:SF1">
    <property type="entry name" value="BLL2549 PROTEIN"/>
    <property type="match status" value="1"/>
</dbReference>
<dbReference type="InterPro" id="IPR014600">
    <property type="entry name" value="UCP035905_mem"/>
</dbReference>
<dbReference type="Pfam" id="PF10101">
    <property type="entry name" value="DUF2339"/>
    <property type="match status" value="2"/>
</dbReference>
<feature type="transmembrane region" description="Helical" evidence="2">
    <location>
        <begin position="668"/>
        <end position="691"/>
    </location>
</feature>
<dbReference type="AlphaFoldDB" id="A0A840ALM3"/>
<dbReference type="Proteomes" id="UP000553963">
    <property type="component" value="Unassembled WGS sequence"/>
</dbReference>
<reference evidence="3 4" key="1">
    <citation type="submission" date="2020-08" db="EMBL/GenBank/DDBJ databases">
        <title>Genomic Encyclopedia of Type Strains, Phase IV (KMG-IV): sequencing the most valuable type-strain genomes for metagenomic binning, comparative biology and taxonomic classification.</title>
        <authorList>
            <person name="Goeker M."/>
        </authorList>
    </citation>
    <scope>NUCLEOTIDE SEQUENCE [LARGE SCALE GENOMIC DNA]</scope>
    <source>
        <strain evidence="3 4">DSM 25966</strain>
    </source>
</reference>